<organism evidence="2 3">
    <name type="scientific">Sorghum bicolor</name>
    <name type="common">Sorghum</name>
    <name type="synonym">Sorghum vulgare</name>
    <dbReference type="NCBI Taxonomy" id="4558"/>
    <lineage>
        <taxon>Eukaryota</taxon>
        <taxon>Viridiplantae</taxon>
        <taxon>Streptophyta</taxon>
        <taxon>Embryophyta</taxon>
        <taxon>Tracheophyta</taxon>
        <taxon>Spermatophyta</taxon>
        <taxon>Magnoliopsida</taxon>
        <taxon>Liliopsida</taxon>
        <taxon>Poales</taxon>
        <taxon>Poaceae</taxon>
        <taxon>PACMAD clade</taxon>
        <taxon>Panicoideae</taxon>
        <taxon>Andropogonodae</taxon>
        <taxon>Andropogoneae</taxon>
        <taxon>Sorghinae</taxon>
        <taxon>Sorghum</taxon>
    </lineage>
</organism>
<keyword evidence="3" id="KW-1185">Reference proteome</keyword>
<feature type="signal peptide" evidence="1">
    <location>
        <begin position="1"/>
        <end position="25"/>
    </location>
</feature>
<evidence type="ECO:0000313" key="3">
    <source>
        <dbReference type="Proteomes" id="UP000000768"/>
    </source>
</evidence>
<keyword evidence="1" id="KW-0732">Signal</keyword>
<evidence type="ECO:0008006" key="4">
    <source>
        <dbReference type="Google" id="ProtNLM"/>
    </source>
</evidence>
<accession>A0A1B6PFL8</accession>
<name>A0A1B6PFL8_SORBI</name>
<dbReference type="Gramene" id="KXG24476">
    <property type="protein sequence ID" value="KXG24476"/>
    <property type="gene ID" value="SORBI_3007G047100"/>
</dbReference>
<proteinExistence type="predicted"/>
<reference evidence="2 3" key="1">
    <citation type="journal article" date="2009" name="Nature">
        <title>The Sorghum bicolor genome and the diversification of grasses.</title>
        <authorList>
            <person name="Paterson A.H."/>
            <person name="Bowers J.E."/>
            <person name="Bruggmann R."/>
            <person name="Dubchak I."/>
            <person name="Grimwood J."/>
            <person name="Gundlach H."/>
            <person name="Haberer G."/>
            <person name="Hellsten U."/>
            <person name="Mitros T."/>
            <person name="Poliakov A."/>
            <person name="Schmutz J."/>
            <person name="Spannagl M."/>
            <person name="Tang H."/>
            <person name="Wang X."/>
            <person name="Wicker T."/>
            <person name="Bharti A.K."/>
            <person name="Chapman J."/>
            <person name="Feltus F.A."/>
            <person name="Gowik U."/>
            <person name="Grigoriev I.V."/>
            <person name="Lyons E."/>
            <person name="Maher C.A."/>
            <person name="Martis M."/>
            <person name="Narechania A."/>
            <person name="Otillar R.P."/>
            <person name="Penning B.W."/>
            <person name="Salamov A.A."/>
            <person name="Wang Y."/>
            <person name="Zhang L."/>
            <person name="Carpita N.C."/>
            <person name="Freeling M."/>
            <person name="Gingle A.R."/>
            <person name="Hash C.T."/>
            <person name="Keller B."/>
            <person name="Klein P."/>
            <person name="Kresovich S."/>
            <person name="McCann M.C."/>
            <person name="Ming R."/>
            <person name="Peterson D.G."/>
            <person name="Mehboob-ur-Rahman"/>
            <person name="Ware D."/>
            <person name="Westhoff P."/>
            <person name="Mayer K.F."/>
            <person name="Messing J."/>
            <person name="Rokhsar D.S."/>
        </authorList>
    </citation>
    <scope>NUCLEOTIDE SEQUENCE [LARGE SCALE GENOMIC DNA]</scope>
    <source>
        <strain evidence="3">cv. BTx623</strain>
    </source>
</reference>
<feature type="chain" id="PRO_5008588947" description="Knottin scorpion toxin-like domain-containing protein" evidence="1">
    <location>
        <begin position="26"/>
        <end position="89"/>
    </location>
</feature>
<protein>
    <recommendedName>
        <fullName evidence="4">Knottin scorpion toxin-like domain-containing protein</fullName>
    </recommendedName>
</protein>
<evidence type="ECO:0000313" key="2">
    <source>
        <dbReference type="EMBL" id="KXG24476.1"/>
    </source>
</evidence>
<dbReference type="OMA" id="SGVCCCK"/>
<dbReference type="AlphaFoldDB" id="A0A1B6PFL8"/>
<reference evidence="3" key="2">
    <citation type="journal article" date="2018" name="Plant J.">
        <title>The Sorghum bicolor reference genome: improved assembly, gene annotations, a transcriptome atlas, and signatures of genome organization.</title>
        <authorList>
            <person name="McCormick R.F."/>
            <person name="Truong S.K."/>
            <person name="Sreedasyam A."/>
            <person name="Jenkins J."/>
            <person name="Shu S."/>
            <person name="Sims D."/>
            <person name="Kennedy M."/>
            <person name="Amirebrahimi M."/>
            <person name="Weers B.D."/>
            <person name="McKinley B."/>
            <person name="Mattison A."/>
            <person name="Morishige D.T."/>
            <person name="Grimwood J."/>
            <person name="Schmutz J."/>
            <person name="Mullet J.E."/>
        </authorList>
    </citation>
    <scope>NUCLEOTIDE SEQUENCE [LARGE SCALE GENOMIC DNA]</scope>
    <source>
        <strain evidence="3">cv. BTx623</strain>
    </source>
</reference>
<dbReference type="InParanoid" id="A0A1B6PFL8"/>
<sequence length="89" mass="9485">MGTTALFLVTTVVMAMVFSPYLVQGLKENCIDLHGGKCDKETCSKVCKANGYVDPVVKCSNPRGKSGQCCCFVKCCGGRGLDSKPAMRV</sequence>
<evidence type="ECO:0000256" key="1">
    <source>
        <dbReference type="SAM" id="SignalP"/>
    </source>
</evidence>
<dbReference type="Proteomes" id="UP000000768">
    <property type="component" value="Chromosome 7"/>
</dbReference>
<gene>
    <name evidence="2" type="ORF">SORBI_3007G047100</name>
</gene>
<dbReference type="EMBL" id="CM000766">
    <property type="protein sequence ID" value="KXG24476.1"/>
    <property type="molecule type" value="Genomic_DNA"/>
</dbReference>